<protein>
    <submittedName>
        <fullName evidence="3">Uncharacterized protein</fullName>
    </submittedName>
</protein>
<comment type="caution">
    <text evidence="3">The sequence shown here is derived from an EMBL/GenBank/DDBJ whole genome shotgun (WGS) entry which is preliminary data.</text>
</comment>
<feature type="compositionally biased region" description="Low complexity" evidence="2">
    <location>
        <begin position="265"/>
        <end position="282"/>
    </location>
</feature>
<feature type="region of interest" description="Disordered" evidence="2">
    <location>
        <begin position="386"/>
        <end position="433"/>
    </location>
</feature>
<gene>
    <name evidence="3" type="ORF">TRAPUB_14243</name>
</gene>
<reference evidence="3 4" key="1">
    <citation type="submission" date="2016-10" db="EMBL/GenBank/DDBJ databases">
        <title>Genome sequence of the basidiomycete white-rot fungus Trametes pubescens.</title>
        <authorList>
            <person name="Makela M.R."/>
            <person name="Granchi Z."/>
            <person name="Peng M."/>
            <person name="De Vries R.P."/>
            <person name="Grigoriev I."/>
            <person name="Riley R."/>
            <person name="Hilden K."/>
        </authorList>
    </citation>
    <scope>NUCLEOTIDE SEQUENCE [LARGE SCALE GENOMIC DNA]</scope>
    <source>
        <strain evidence="3 4">FBCC735</strain>
    </source>
</reference>
<evidence type="ECO:0000313" key="3">
    <source>
        <dbReference type="EMBL" id="OJT09304.1"/>
    </source>
</evidence>
<evidence type="ECO:0000313" key="4">
    <source>
        <dbReference type="Proteomes" id="UP000184267"/>
    </source>
</evidence>
<dbReference type="Proteomes" id="UP000184267">
    <property type="component" value="Unassembled WGS sequence"/>
</dbReference>
<keyword evidence="4" id="KW-1185">Reference proteome</keyword>
<name>A0A1M2VNX4_TRAPU</name>
<evidence type="ECO:0000256" key="2">
    <source>
        <dbReference type="SAM" id="MobiDB-lite"/>
    </source>
</evidence>
<dbReference type="OMA" id="HICKELQ"/>
<feature type="region of interest" description="Disordered" evidence="2">
    <location>
        <begin position="134"/>
        <end position="200"/>
    </location>
</feature>
<proteinExistence type="predicted"/>
<dbReference type="EMBL" id="MNAD01000951">
    <property type="protein sequence ID" value="OJT09304.1"/>
    <property type="molecule type" value="Genomic_DNA"/>
</dbReference>
<organism evidence="3 4">
    <name type="scientific">Trametes pubescens</name>
    <name type="common">White-rot fungus</name>
    <dbReference type="NCBI Taxonomy" id="154538"/>
    <lineage>
        <taxon>Eukaryota</taxon>
        <taxon>Fungi</taxon>
        <taxon>Dikarya</taxon>
        <taxon>Basidiomycota</taxon>
        <taxon>Agaricomycotina</taxon>
        <taxon>Agaricomycetes</taxon>
        <taxon>Polyporales</taxon>
        <taxon>Polyporaceae</taxon>
        <taxon>Trametes</taxon>
    </lineage>
</organism>
<feature type="coiled-coil region" evidence="1">
    <location>
        <begin position="38"/>
        <end position="94"/>
    </location>
</feature>
<feature type="compositionally biased region" description="Polar residues" evidence="2">
    <location>
        <begin position="287"/>
        <end position="297"/>
    </location>
</feature>
<feature type="region of interest" description="Disordered" evidence="2">
    <location>
        <begin position="226"/>
        <end position="297"/>
    </location>
</feature>
<feature type="compositionally biased region" description="Low complexity" evidence="2">
    <location>
        <begin position="144"/>
        <end position="197"/>
    </location>
</feature>
<dbReference type="AlphaFoldDB" id="A0A1M2VNX4"/>
<accession>A0A1M2VNX4</accession>
<keyword evidence="1" id="KW-0175">Coiled coil</keyword>
<evidence type="ECO:0000256" key="1">
    <source>
        <dbReference type="SAM" id="Coils"/>
    </source>
</evidence>
<feature type="compositionally biased region" description="Low complexity" evidence="2">
    <location>
        <begin position="404"/>
        <end position="420"/>
    </location>
</feature>
<sequence length="562" mass="61480">MPNVLDITGFIISIISLLAMGVHRLKEIIDKRLPPGRLQAIKAELLEIRENLKHLERVERPAEAGALQRFQSDLEELDERAANLRLEVSKWTAKGRMSRHLYQTQRVVLSRDCAALHRDAVNLRVHLHDLPPSHPADLADDVQSTRSTASSSTAVSSPTATSAPSTATSSSTSASSSPNKTLSSGPSAGPIPAGPTAKPAVEHSYVRAREHLPVKEHDIARDLSLRAQGVRHEQTPMGRTSALETLPTDGSLNRRLVHAAKGDQTGTVPSVSVTSSNPPGGSHTPESHPTSRMSGVQTTSFAISRPTFSFSSHMATIAHFSKAAETFIKSTPSPKIPLFVPAGPDSSDAHAQERAQAMKIQHDWNVALRQWRVPRKRTSALTAKESLVETATSPPAQSHPPGVSSAATSSTAASSLLQTPPSSPSGPVHPANAQYAVRPGTYRLPTDYVTQQRARLEKDYLILEAFVLDWIWPHRDRGGRPTCVLDILRTYATLRSRRIQKQRWDMHIPDITSGQIADMLRVRLHNALMHRGQDVEIDALLSRCPELHQVILLYGQWLKSVV</sequence>